<comment type="caution">
    <text evidence="2">The sequence shown here is derived from an EMBL/GenBank/DDBJ whole genome shotgun (WGS) entry which is preliminary data.</text>
</comment>
<protein>
    <submittedName>
        <fullName evidence="2">Uncharacterized protein</fullName>
    </submittedName>
</protein>
<reference evidence="2" key="1">
    <citation type="submission" date="2020-08" db="EMBL/GenBank/DDBJ databases">
        <title>Multicomponent nature underlies the extraordinary mechanical properties of spider dragline silk.</title>
        <authorList>
            <person name="Kono N."/>
            <person name="Nakamura H."/>
            <person name="Mori M."/>
            <person name="Yoshida Y."/>
            <person name="Ohtoshi R."/>
            <person name="Malay A.D."/>
            <person name="Moran D.A.P."/>
            <person name="Tomita M."/>
            <person name="Numata K."/>
            <person name="Arakawa K."/>
        </authorList>
    </citation>
    <scope>NUCLEOTIDE SEQUENCE</scope>
</reference>
<evidence type="ECO:0000313" key="3">
    <source>
        <dbReference type="Proteomes" id="UP000887013"/>
    </source>
</evidence>
<keyword evidence="3" id="KW-1185">Reference proteome</keyword>
<dbReference type="OrthoDB" id="10419857at2759"/>
<organism evidence="2 3">
    <name type="scientific">Nephila pilipes</name>
    <name type="common">Giant wood spider</name>
    <name type="synonym">Nephila maculata</name>
    <dbReference type="NCBI Taxonomy" id="299642"/>
    <lineage>
        <taxon>Eukaryota</taxon>
        <taxon>Metazoa</taxon>
        <taxon>Ecdysozoa</taxon>
        <taxon>Arthropoda</taxon>
        <taxon>Chelicerata</taxon>
        <taxon>Arachnida</taxon>
        <taxon>Araneae</taxon>
        <taxon>Araneomorphae</taxon>
        <taxon>Entelegynae</taxon>
        <taxon>Araneoidea</taxon>
        <taxon>Nephilidae</taxon>
        <taxon>Nephila</taxon>
    </lineage>
</organism>
<evidence type="ECO:0000256" key="1">
    <source>
        <dbReference type="SAM" id="MobiDB-lite"/>
    </source>
</evidence>
<name>A0A8X6TEU9_NEPPI</name>
<gene>
    <name evidence="2" type="ORF">NPIL_303981</name>
</gene>
<evidence type="ECO:0000313" key="2">
    <source>
        <dbReference type="EMBL" id="GFT00744.1"/>
    </source>
</evidence>
<proteinExistence type="predicted"/>
<feature type="compositionally biased region" description="Basic and acidic residues" evidence="1">
    <location>
        <begin position="95"/>
        <end position="117"/>
    </location>
</feature>
<accession>A0A8X6TEU9</accession>
<dbReference type="AlphaFoldDB" id="A0A8X6TEU9"/>
<feature type="region of interest" description="Disordered" evidence="1">
    <location>
        <begin position="61"/>
        <end position="117"/>
    </location>
</feature>
<dbReference type="EMBL" id="BMAW01006826">
    <property type="protein sequence ID" value="GFT00744.1"/>
    <property type="molecule type" value="Genomic_DNA"/>
</dbReference>
<sequence>MYNFGIKFGIEEKRLPVKNGNCYIHLPLATQQGVGEMGPICHIAEGSRDVSCGFSPIRSQQEGGLEITKQDRNNRRRLFFSPPSPSVYLYVSSSDHPEGGLCGDRDKVSQKDREKEE</sequence>
<dbReference type="Proteomes" id="UP000887013">
    <property type="component" value="Unassembled WGS sequence"/>
</dbReference>